<dbReference type="EMBL" id="KQ417125">
    <property type="protein sequence ID" value="KOF93602.1"/>
    <property type="molecule type" value="Genomic_DNA"/>
</dbReference>
<organism evidence="1">
    <name type="scientific">Octopus bimaculoides</name>
    <name type="common">California two-spotted octopus</name>
    <dbReference type="NCBI Taxonomy" id="37653"/>
    <lineage>
        <taxon>Eukaryota</taxon>
        <taxon>Metazoa</taxon>
        <taxon>Spiralia</taxon>
        <taxon>Lophotrochozoa</taxon>
        <taxon>Mollusca</taxon>
        <taxon>Cephalopoda</taxon>
        <taxon>Coleoidea</taxon>
        <taxon>Octopodiformes</taxon>
        <taxon>Octopoda</taxon>
        <taxon>Incirrata</taxon>
        <taxon>Octopodidae</taxon>
        <taxon>Octopus</taxon>
    </lineage>
</organism>
<dbReference type="AlphaFoldDB" id="A0A0L8HWL2"/>
<accession>A0A0L8HWL2</accession>
<gene>
    <name evidence="1" type="ORF">OCBIM_22003926mg</name>
</gene>
<name>A0A0L8HWL2_OCTBM</name>
<protein>
    <submittedName>
        <fullName evidence="1">Uncharacterized protein</fullName>
    </submittedName>
</protein>
<sequence>MILAGNPRYMRFNKVAVLSEELFYMKLLCANFITVKNLYHRRRVQMFHKIGFSSFISCNGV</sequence>
<evidence type="ECO:0000313" key="1">
    <source>
        <dbReference type="EMBL" id="KOF93602.1"/>
    </source>
</evidence>
<reference evidence="1" key="1">
    <citation type="submission" date="2015-07" db="EMBL/GenBank/DDBJ databases">
        <title>MeaNS - Measles Nucleotide Surveillance Program.</title>
        <authorList>
            <person name="Tran T."/>
            <person name="Druce J."/>
        </authorList>
    </citation>
    <scope>NUCLEOTIDE SEQUENCE</scope>
    <source>
        <strain evidence="1">UCB-OBI-ISO-001</strain>
        <tissue evidence="1">Gonad</tissue>
    </source>
</reference>
<proteinExistence type="predicted"/>